<protein>
    <recommendedName>
        <fullName evidence="8">Arginine--tRNA ligase</fullName>
        <ecNumber evidence="8">6.1.1.19</ecNumber>
    </recommendedName>
    <alternativeName>
        <fullName evidence="8">Arginyl-tRNA synthetase</fullName>
        <shortName evidence="8">ArgRS</shortName>
    </alternativeName>
</protein>
<evidence type="ECO:0000259" key="10">
    <source>
        <dbReference type="SMART" id="SM00836"/>
    </source>
</evidence>
<reference evidence="12 13" key="1">
    <citation type="submission" date="2019-07" db="EMBL/GenBank/DDBJ databases">
        <authorList>
            <person name="Park Y.J."/>
            <person name="Jeong S.E."/>
            <person name="Jung H.S."/>
        </authorList>
    </citation>
    <scope>NUCLEOTIDE SEQUENCE [LARGE SCALE GENOMIC DNA]</scope>
    <source>
        <strain evidence="13">P16(2019)</strain>
    </source>
</reference>
<sequence>MIHTQIAAVISSALKGLLSEHEVLQLLETPKQEQHGDVAFPCFTLAKHFRKSPAIIADELKVEVTSDLILKAEVAGGYVNFFVNQDKATEQILTSVLAEQDSYGSQPIKDEKIVIDYSSPNIAKPFSMGHLRSTVIGQSLAYLSEKNGYEVIRINYIGDWGTQFGKLITAYRMWGDEALIKKEPIKELLELYVRFHEQAKSDDSLNDDARAAFKALEEGNQEAKALWSWFREESLKEFETYYDLLGIQFDSNMGEAFYNDKMQPVVQELEQKNLLTVSDGAYVVELENLPPCLITKKDGATLYATRDLTAALYRQQTFKPVKTFYVVGHEQTLHFQQVFHVLKKMGHEWAESLEHIGFGMMLVDGSKMSTRQGKVVLLADVLAEAIKTAERNMGEKYDNQIDKRSVATQIGVGAVIFNDLKNLRTHDLDFSLEQMLSFEGNTGPYVQYTHARISSILEKGDYHEEPSTPYPLGATAWPAVKLLDQFPAIVQKSYEQADPSMVAKYSLQLARAFNKYYAHSKILGEDEGLQTRLAFSHAVSLVLKESLRLLGIAAPERM</sequence>
<dbReference type="SUPFAM" id="SSF47323">
    <property type="entry name" value="Anticodon-binding domain of a subclass of class I aminoacyl-tRNA synthetases"/>
    <property type="match status" value="1"/>
</dbReference>
<evidence type="ECO:0000313" key="13">
    <source>
        <dbReference type="Proteomes" id="UP000318521"/>
    </source>
</evidence>
<keyword evidence="5 8" id="KW-0648">Protein biosynthesis</keyword>
<comment type="similarity">
    <text evidence="1 8 9">Belongs to the class-I aminoacyl-tRNA synthetase family.</text>
</comment>
<dbReference type="NCBIfam" id="TIGR00456">
    <property type="entry name" value="argS"/>
    <property type="match status" value="1"/>
</dbReference>
<dbReference type="CDD" id="cd07956">
    <property type="entry name" value="Anticodon_Ia_Arg"/>
    <property type="match status" value="1"/>
</dbReference>
<dbReference type="InterPro" id="IPR036695">
    <property type="entry name" value="Arg-tRNA-synth_N_sf"/>
</dbReference>
<dbReference type="GO" id="GO:0004814">
    <property type="term" value="F:arginine-tRNA ligase activity"/>
    <property type="evidence" value="ECO:0007669"/>
    <property type="project" value="UniProtKB-UniRule"/>
</dbReference>
<evidence type="ECO:0000256" key="2">
    <source>
        <dbReference type="ARBA" id="ARBA00022598"/>
    </source>
</evidence>
<dbReference type="HAMAP" id="MF_00123">
    <property type="entry name" value="Arg_tRNA_synth"/>
    <property type="match status" value="1"/>
</dbReference>
<dbReference type="Gene3D" id="3.30.1360.70">
    <property type="entry name" value="Arginyl tRNA synthetase N-terminal domain"/>
    <property type="match status" value="1"/>
</dbReference>
<comment type="subcellular location">
    <subcellularLocation>
        <location evidence="8">Cytoplasm</location>
    </subcellularLocation>
</comment>
<evidence type="ECO:0000256" key="3">
    <source>
        <dbReference type="ARBA" id="ARBA00022741"/>
    </source>
</evidence>
<dbReference type="InterPro" id="IPR008909">
    <property type="entry name" value="DALR_anticod-bd"/>
</dbReference>
<feature type="domain" description="DALR anticodon binding" evidence="10">
    <location>
        <begin position="446"/>
        <end position="558"/>
    </location>
</feature>
<dbReference type="OrthoDB" id="9805987at2"/>
<dbReference type="Gene3D" id="3.40.50.620">
    <property type="entry name" value="HUPs"/>
    <property type="match status" value="1"/>
</dbReference>
<dbReference type="CDD" id="cd00671">
    <property type="entry name" value="ArgRS_core"/>
    <property type="match status" value="1"/>
</dbReference>
<comment type="caution">
    <text evidence="12">The sequence shown here is derived from an EMBL/GenBank/DDBJ whole genome shotgun (WGS) entry which is preliminary data.</text>
</comment>
<organism evidence="12 13">
    <name type="scientific">Alkalicoccobacillus porphyridii</name>
    <dbReference type="NCBI Taxonomy" id="2597270"/>
    <lineage>
        <taxon>Bacteria</taxon>
        <taxon>Bacillati</taxon>
        <taxon>Bacillota</taxon>
        <taxon>Bacilli</taxon>
        <taxon>Bacillales</taxon>
        <taxon>Bacillaceae</taxon>
        <taxon>Alkalicoccobacillus</taxon>
    </lineage>
</organism>
<dbReference type="Pfam" id="PF00750">
    <property type="entry name" value="tRNA-synt_1d"/>
    <property type="match status" value="1"/>
</dbReference>
<dbReference type="GO" id="GO:0005737">
    <property type="term" value="C:cytoplasm"/>
    <property type="evidence" value="ECO:0007669"/>
    <property type="project" value="UniProtKB-SubCell"/>
</dbReference>
<dbReference type="PRINTS" id="PR01038">
    <property type="entry name" value="TRNASYNTHARG"/>
</dbReference>
<dbReference type="GO" id="GO:0005524">
    <property type="term" value="F:ATP binding"/>
    <property type="evidence" value="ECO:0007669"/>
    <property type="project" value="UniProtKB-UniRule"/>
</dbReference>
<dbReference type="PANTHER" id="PTHR11956:SF5">
    <property type="entry name" value="ARGININE--TRNA LIGASE, CYTOPLASMIC"/>
    <property type="match status" value="1"/>
</dbReference>
<dbReference type="InterPro" id="IPR014729">
    <property type="entry name" value="Rossmann-like_a/b/a_fold"/>
</dbReference>
<dbReference type="FunFam" id="3.40.50.620:FF:000116">
    <property type="entry name" value="Arginine--tRNA ligase"/>
    <property type="match status" value="1"/>
</dbReference>
<dbReference type="InterPro" id="IPR035684">
    <property type="entry name" value="ArgRS_core"/>
</dbReference>
<name>A0A553ZVK9_9BACI</name>
<dbReference type="AlphaFoldDB" id="A0A553ZVK9"/>
<proteinExistence type="inferred from homology"/>
<accession>A0A553ZVK9</accession>
<dbReference type="RefSeq" id="WP_143850008.1">
    <property type="nucleotide sequence ID" value="NZ_VLXZ01000012.1"/>
</dbReference>
<keyword evidence="4 8" id="KW-0067">ATP-binding</keyword>
<dbReference type="SUPFAM" id="SSF55190">
    <property type="entry name" value="Arginyl-tRNA synthetase (ArgRS), N-terminal 'additional' domain"/>
    <property type="match status" value="1"/>
</dbReference>
<dbReference type="Proteomes" id="UP000318521">
    <property type="component" value="Unassembled WGS sequence"/>
</dbReference>
<dbReference type="InterPro" id="IPR009080">
    <property type="entry name" value="tRNAsynth_Ia_anticodon-bd"/>
</dbReference>
<evidence type="ECO:0000256" key="9">
    <source>
        <dbReference type="RuleBase" id="RU363038"/>
    </source>
</evidence>
<evidence type="ECO:0000256" key="5">
    <source>
        <dbReference type="ARBA" id="ARBA00022917"/>
    </source>
</evidence>
<evidence type="ECO:0000256" key="7">
    <source>
        <dbReference type="ARBA" id="ARBA00049339"/>
    </source>
</evidence>
<keyword evidence="13" id="KW-1185">Reference proteome</keyword>
<dbReference type="EC" id="6.1.1.19" evidence="8"/>
<dbReference type="Gene3D" id="1.10.730.10">
    <property type="entry name" value="Isoleucyl-tRNA Synthetase, Domain 1"/>
    <property type="match status" value="1"/>
</dbReference>
<dbReference type="SUPFAM" id="SSF52374">
    <property type="entry name" value="Nucleotidylyl transferase"/>
    <property type="match status" value="1"/>
</dbReference>
<feature type="domain" description="Arginyl tRNA synthetase N-terminal" evidence="11">
    <location>
        <begin position="4"/>
        <end position="83"/>
    </location>
</feature>
<evidence type="ECO:0000256" key="4">
    <source>
        <dbReference type="ARBA" id="ARBA00022840"/>
    </source>
</evidence>
<dbReference type="SMART" id="SM01016">
    <property type="entry name" value="Arg_tRNA_synt_N"/>
    <property type="match status" value="1"/>
</dbReference>
<keyword evidence="2 8" id="KW-0436">Ligase</keyword>
<comment type="subunit">
    <text evidence="8">Monomer.</text>
</comment>
<dbReference type="EMBL" id="VLXZ01000012">
    <property type="protein sequence ID" value="TSB45346.1"/>
    <property type="molecule type" value="Genomic_DNA"/>
</dbReference>
<gene>
    <name evidence="8" type="primary">argS</name>
    <name evidence="12" type="ORF">FN960_16740</name>
</gene>
<dbReference type="InterPro" id="IPR005148">
    <property type="entry name" value="Arg-tRNA-synth_N"/>
</dbReference>
<dbReference type="Pfam" id="PF05746">
    <property type="entry name" value="DALR_1"/>
    <property type="match status" value="1"/>
</dbReference>
<dbReference type="GO" id="GO:0006420">
    <property type="term" value="P:arginyl-tRNA aminoacylation"/>
    <property type="evidence" value="ECO:0007669"/>
    <property type="project" value="UniProtKB-UniRule"/>
</dbReference>
<evidence type="ECO:0000256" key="8">
    <source>
        <dbReference type="HAMAP-Rule" id="MF_00123"/>
    </source>
</evidence>
<feature type="short sequence motif" description="'HIGH' region" evidence="8">
    <location>
        <begin position="120"/>
        <end position="130"/>
    </location>
</feature>
<dbReference type="InterPro" id="IPR001278">
    <property type="entry name" value="Arg-tRNA-ligase"/>
</dbReference>
<keyword evidence="8" id="KW-0963">Cytoplasm</keyword>
<evidence type="ECO:0000256" key="6">
    <source>
        <dbReference type="ARBA" id="ARBA00023146"/>
    </source>
</evidence>
<comment type="catalytic activity">
    <reaction evidence="7 8">
        <text>tRNA(Arg) + L-arginine + ATP = L-arginyl-tRNA(Arg) + AMP + diphosphate</text>
        <dbReference type="Rhea" id="RHEA:20301"/>
        <dbReference type="Rhea" id="RHEA-COMP:9658"/>
        <dbReference type="Rhea" id="RHEA-COMP:9673"/>
        <dbReference type="ChEBI" id="CHEBI:30616"/>
        <dbReference type="ChEBI" id="CHEBI:32682"/>
        <dbReference type="ChEBI" id="CHEBI:33019"/>
        <dbReference type="ChEBI" id="CHEBI:78442"/>
        <dbReference type="ChEBI" id="CHEBI:78513"/>
        <dbReference type="ChEBI" id="CHEBI:456215"/>
        <dbReference type="EC" id="6.1.1.19"/>
    </reaction>
</comment>
<dbReference type="Pfam" id="PF03485">
    <property type="entry name" value="Arg_tRNA_synt_N"/>
    <property type="match status" value="1"/>
</dbReference>
<dbReference type="PANTHER" id="PTHR11956">
    <property type="entry name" value="ARGINYL-TRNA SYNTHETASE"/>
    <property type="match status" value="1"/>
</dbReference>
<evidence type="ECO:0000256" key="1">
    <source>
        <dbReference type="ARBA" id="ARBA00005594"/>
    </source>
</evidence>
<evidence type="ECO:0000313" key="12">
    <source>
        <dbReference type="EMBL" id="TSB45346.1"/>
    </source>
</evidence>
<keyword evidence="3 8" id="KW-0547">Nucleotide-binding</keyword>
<keyword evidence="6 8" id="KW-0030">Aminoacyl-tRNA synthetase</keyword>
<dbReference type="SMART" id="SM00836">
    <property type="entry name" value="DALR_1"/>
    <property type="match status" value="1"/>
</dbReference>
<evidence type="ECO:0000259" key="11">
    <source>
        <dbReference type="SMART" id="SM01016"/>
    </source>
</evidence>